<dbReference type="CDD" id="cd00037">
    <property type="entry name" value="CLECT"/>
    <property type="match status" value="1"/>
</dbReference>
<sequence length="158" mass="17958">MSTIGICGYKRPRLVERKCPKRIHCPAGFVDLDERCYLFSEQLGESPRSQLQAKMFCQVIGGDLANIGHHHSSQSDPVLKYLFDNGMAQTEVWLGAERTGSTFTWTDGRDLSEDSPLWWYNQPNGDACVHTIASTDSKRVYLLDNFCTKERAFVCEKM</sequence>
<keyword evidence="3" id="KW-1185">Reference proteome</keyword>
<organism evidence="2 3">
    <name type="scientific">Meganyctiphanes norvegica</name>
    <name type="common">Northern krill</name>
    <name type="synonym">Thysanopoda norvegica</name>
    <dbReference type="NCBI Taxonomy" id="48144"/>
    <lineage>
        <taxon>Eukaryota</taxon>
        <taxon>Metazoa</taxon>
        <taxon>Ecdysozoa</taxon>
        <taxon>Arthropoda</taxon>
        <taxon>Crustacea</taxon>
        <taxon>Multicrustacea</taxon>
        <taxon>Malacostraca</taxon>
        <taxon>Eumalacostraca</taxon>
        <taxon>Eucarida</taxon>
        <taxon>Euphausiacea</taxon>
        <taxon>Euphausiidae</taxon>
        <taxon>Meganyctiphanes</taxon>
    </lineage>
</organism>
<protein>
    <recommendedName>
        <fullName evidence="1">C-type lectin domain-containing protein</fullName>
    </recommendedName>
</protein>
<dbReference type="Proteomes" id="UP001497623">
    <property type="component" value="Unassembled WGS sequence"/>
</dbReference>
<dbReference type="PROSITE" id="PS50041">
    <property type="entry name" value="C_TYPE_LECTIN_2"/>
    <property type="match status" value="1"/>
</dbReference>
<evidence type="ECO:0000313" key="2">
    <source>
        <dbReference type="EMBL" id="CAL4214887.1"/>
    </source>
</evidence>
<dbReference type="EMBL" id="CAXKWB010090509">
    <property type="protein sequence ID" value="CAL4214887.1"/>
    <property type="molecule type" value="Genomic_DNA"/>
</dbReference>
<dbReference type="Pfam" id="PF00059">
    <property type="entry name" value="Lectin_C"/>
    <property type="match status" value="1"/>
</dbReference>
<evidence type="ECO:0000313" key="3">
    <source>
        <dbReference type="Proteomes" id="UP001497623"/>
    </source>
</evidence>
<name>A0AAV2SL13_MEGNR</name>
<gene>
    <name evidence="2" type="ORF">MNOR_LOCUS38672</name>
</gene>
<evidence type="ECO:0000259" key="1">
    <source>
        <dbReference type="PROSITE" id="PS50041"/>
    </source>
</evidence>
<comment type="caution">
    <text evidence="2">The sequence shown here is derived from an EMBL/GenBank/DDBJ whole genome shotgun (WGS) entry which is preliminary data.</text>
</comment>
<dbReference type="SMART" id="SM00034">
    <property type="entry name" value="CLECT"/>
    <property type="match status" value="1"/>
</dbReference>
<dbReference type="InterPro" id="IPR001304">
    <property type="entry name" value="C-type_lectin-like"/>
</dbReference>
<dbReference type="InterPro" id="IPR050111">
    <property type="entry name" value="C-type_lectin/snaclec_domain"/>
</dbReference>
<proteinExistence type="predicted"/>
<dbReference type="InterPro" id="IPR016186">
    <property type="entry name" value="C-type_lectin-like/link_sf"/>
</dbReference>
<dbReference type="Gene3D" id="3.10.100.10">
    <property type="entry name" value="Mannose-Binding Protein A, subunit A"/>
    <property type="match status" value="1"/>
</dbReference>
<dbReference type="PANTHER" id="PTHR22803">
    <property type="entry name" value="MANNOSE, PHOSPHOLIPASE, LECTIN RECEPTOR RELATED"/>
    <property type="match status" value="1"/>
</dbReference>
<dbReference type="InterPro" id="IPR016187">
    <property type="entry name" value="CTDL_fold"/>
</dbReference>
<reference evidence="2 3" key="1">
    <citation type="submission" date="2024-05" db="EMBL/GenBank/DDBJ databases">
        <authorList>
            <person name="Wallberg A."/>
        </authorList>
    </citation>
    <scope>NUCLEOTIDE SEQUENCE [LARGE SCALE GENOMIC DNA]</scope>
</reference>
<feature type="non-terminal residue" evidence="2">
    <location>
        <position position="158"/>
    </location>
</feature>
<dbReference type="SUPFAM" id="SSF56436">
    <property type="entry name" value="C-type lectin-like"/>
    <property type="match status" value="1"/>
</dbReference>
<dbReference type="AlphaFoldDB" id="A0AAV2SL13"/>
<feature type="domain" description="C-type lectin" evidence="1">
    <location>
        <begin position="32"/>
        <end position="156"/>
    </location>
</feature>
<accession>A0AAV2SL13</accession>